<evidence type="ECO:0000313" key="2">
    <source>
        <dbReference type="EMBL" id="KIX03947.1"/>
    </source>
</evidence>
<feature type="compositionally biased region" description="Polar residues" evidence="1">
    <location>
        <begin position="180"/>
        <end position="198"/>
    </location>
</feature>
<dbReference type="HOGENOM" id="CLU_014533_0_0_1"/>
<keyword evidence="3" id="KW-1185">Reference proteome</keyword>
<feature type="region of interest" description="Disordered" evidence="1">
    <location>
        <begin position="290"/>
        <end position="388"/>
    </location>
</feature>
<organism evidence="2 3">
    <name type="scientific">Rhinocladiella mackenziei CBS 650.93</name>
    <dbReference type="NCBI Taxonomy" id="1442369"/>
    <lineage>
        <taxon>Eukaryota</taxon>
        <taxon>Fungi</taxon>
        <taxon>Dikarya</taxon>
        <taxon>Ascomycota</taxon>
        <taxon>Pezizomycotina</taxon>
        <taxon>Eurotiomycetes</taxon>
        <taxon>Chaetothyriomycetidae</taxon>
        <taxon>Chaetothyriales</taxon>
        <taxon>Herpotrichiellaceae</taxon>
        <taxon>Rhinocladiella</taxon>
    </lineage>
</organism>
<sequence>MSTSIMHAPPVGQIASPSSKSNLTEQIEQSEGERTPRSSQIPNKGSPKPRSLSDAPKPVLSPSPAFREPLRRISKDDSAITGPSTPVRPPIHIRGLSLHMPSKDGPENGTGASIPRIPLSPKLDSSQIYGSPSSMLPRRSRGLDYTRACTNLHHSTLAEASPDASPVTGRGIQIPARRSVGNSVLDSPSNQPSGLWSLSNDRTNLSSSVSSVNMLGSDSDSGSDSSSDDMAVDREMDDAILSTPAASRLNTGFLPGFTNSPGLEWMNNQPTPAQASLMSFQPNLMSFRRARTRKGKSQQSSSSVSMNSSKPSPGPLSPGTLKSVESAGGSYFGTGLTKRQVQSRRESLSLGTNDLHLSDSEDNNPNKSAAGQSLSDLDRPGSDGPRGVIRKAVTRRGNLLPKTKGFARIRAQLQEEAAPIESEARREAEVIRQVHENDPTVSHATSPVLQYNNPFASEPVEESIEDMAVDTRPPLPPDSFSRQAERNSAGKGFWNAFDDQYRTPPPPLLPRESSSTISDEALETPGSSLTDNPALRHFNRSRSRSITPLASNAPTAGDVARRVNNKRRREEDFDPTYTKRRAVSPGMSVQSSPILPQSPVFTNDKAWSKMPPKANGDRSNSGGGVNGTKRVGLQGMTETNEGFMSMSID</sequence>
<dbReference type="STRING" id="1442369.A0A0D2FP96"/>
<name>A0A0D2FP96_9EURO</name>
<reference evidence="2 3" key="1">
    <citation type="submission" date="2015-01" db="EMBL/GenBank/DDBJ databases">
        <title>The Genome Sequence of Rhinocladiella mackenzie CBS 650.93.</title>
        <authorList>
            <consortium name="The Broad Institute Genomics Platform"/>
            <person name="Cuomo C."/>
            <person name="de Hoog S."/>
            <person name="Gorbushina A."/>
            <person name="Stielow B."/>
            <person name="Teixiera M."/>
            <person name="Abouelleil A."/>
            <person name="Chapman S.B."/>
            <person name="Priest M."/>
            <person name="Young S.K."/>
            <person name="Wortman J."/>
            <person name="Nusbaum C."/>
            <person name="Birren B."/>
        </authorList>
    </citation>
    <scope>NUCLEOTIDE SEQUENCE [LARGE SCALE GENOMIC DNA]</scope>
    <source>
        <strain evidence="2 3">CBS 650.93</strain>
    </source>
</reference>
<dbReference type="PANTHER" id="PTHR42106:SF1">
    <property type="match status" value="1"/>
</dbReference>
<feature type="compositionally biased region" description="Polar residues" evidence="1">
    <location>
        <begin position="123"/>
        <end position="134"/>
    </location>
</feature>
<feature type="region of interest" description="Disordered" evidence="1">
    <location>
        <begin position="1"/>
        <end position="140"/>
    </location>
</feature>
<feature type="compositionally biased region" description="Polar residues" evidence="1">
    <location>
        <begin position="15"/>
        <end position="29"/>
    </location>
</feature>
<dbReference type="Proteomes" id="UP000053617">
    <property type="component" value="Unassembled WGS sequence"/>
</dbReference>
<dbReference type="PANTHER" id="PTHR42106">
    <property type="entry name" value="CHROMOSOME 10, WHOLE GENOME SHOTGUN SEQUENCE"/>
    <property type="match status" value="1"/>
</dbReference>
<dbReference type="GeneID" id="25295571"/>
<feature type="compositionally biased region" description="Low complexity" evidence="1">
    <location>
        <begin position="199"/>
        <end position="229"/>
    </location>
</feature>
<feature type="compositionally biased region" description="Polar residues" evidence="1">
    <location>
        <begin position="363"/>
        <end position="375"/>
    </location>
</feature>
<feature type="region of interest" description="Disordered" evidence="1">
    <location>
        <begin position="494"/>
        <end position="649"/>
    </location>
</feature>
<gene>
    <name evidence="2" type="ORF">Z518_07500</name>
</gene>
<evidence type="ECO:0000313" key="3">
    <source>
        <dbReference type="Proteomes" id="UP000053617"/>
    </source>
</evidence>
<proteinExistence type="predicted"/>
<dbReference type="RefSeq" id="XP_013271083.1">
    <property type="nucleotide sequence ID" value="XM_013415629.1"/>
</dbReference>
<dbReference type="OrthoDB" id="340550at2759"/>
<feature type="region of interest" description="Disordered" evidence="1">
    <location>
        <begin position="178"/>
        <end position="230"/>
    </location>
</feature>
<feature type="compositionally biased region" description="Low complexity" evidence="1">
    <location>
        <begin position="297"/>
        <end position="323"/>
    </location>
</feature>
<protein>
    <submittedName>
        <fullName evidence="2">Rhinocladiella mackenziei CBS 650.93 unplaced genomic scaffold supercont1.5, whole genome shotgun sequence</fullName>
    </submittedName>
</protein>
<feature type="compositionally biased region" description="Basic and acidic residues" evidence="1">
    <location>
        <begin position="68"/>
        <end position="78"/>
    </location>
</feature>
<feature type="compositionally biased region" description="Polar residues" evidence="1">
    <location>
        <begin position="636"/>
        <end position="649"/>
    </location>
</feature>
<accession>A0A0D2FP96</accession>
<feature type="compositionally biased region" description="Polar residues" evidence="1">
    <location>
        <begin position="587"/>
        <end position="601"/>
    </location>
</feature>
<dbReference type="VEuPathDB" id="FungiDB:Z518_07500"/>
<feature type="compositionally biased region" description="Polar residues" evidence="1">
    <location>
        <begin position="544"/>
        <end position="554"/>
    </location>
</feature>
<dbReference type="AlphaFoldDB" id="A0A0D2FP96"/>
<dbReference type="EMBL" id="KN847479">
    <property type="protein sequence ID" value="KIX03947.1"/>
    <property type="molecule type" value="Genomic_DNA"/>
</dbReference>
<evidence type="ECO:0000256" key="1">
    <source>
        <dbReference type="SAM" id="MobiDB-lite"/>
    </source>
</evidence>